<accession>A0A0R3S474</accession>
<feature type="compositionally biased region" description="Basic and acidic residues" evidence="1">
    <location>
        <begin position="30"/>
        <end position="41"/>
    </location>
</feature>
<protein>
    <submittedName>
        <fullName evidence="3">Uncharacterized protein</fullName>
    </submittedName>
</protein>
<organism evidence="2 3">
    <name type="scientific">Elaeophora elaphi</name>
    <dbReference type="NCBI Taxonomy" id="1147741"/>
    <lineage>
        <taxon>Eukaryota</taxon>
        <taxon>Metazoa</taxon>
        <taxon>Ecdysozoa</taxon>
        <taxon>Nematoda</taxon>
        <taxon>Chromadorea</taxon>
        <taxon>Rhabditida</taxon>
        <taxon>Spirurina</taxon>
        <taxon>Spiruromorpha</taxon>
        <taxon>Filarioidea</taxon>
        <taxon>Onchocercidae</taxon>
        <taxon>Elaeophora</taxon>
    </lineage>
</organism>
<evidence type="ECO:0000256" key="1">
    <source>
        <dbReference type="SAM" id="MobiDB-lite"/>
    </source>
</evidence>
<proteinExistence type="predicted"/>
<feature type="region of interest" description="Disordered" evidence="1">
    <location>
        <begin position="30"/>
        <end position="51"/>
    </location>
</feature>
<evidence type="ECO:0000313" key="2">
    <source>
        <dbReference type="Proteomes" id="UP000050640"/>
    </source>
</evidence>
<dbReference type="WBParaSite" id="EEL_0000958601-mRNA-1">
    <property type="protein sequence ID" value="EEL_0000958601-mRNA-1"/>
    <property type="gene ID" value="EEL_0000958601"/>
</dbReference>
<dbReference type="Proteomes" id="UP000050640">
    <property type="component" value="Unplaced"/>
</dbReference>
<sequence length="92" mass="10595">MTPYGVGCTFEDSALQGCNFFDSQDINRESMEEDKGTEGREYGQLGGHRRPSSHLHLSEIIYSKWAKNAHFELSQNHKSRRQISEWLSYVLA</sequence>
<reference evidence="3" key="1">
    <citation type="submission" date="2017-02" db="UniProtKB">
        <authorList>
            <consortium name="WormBaseParasite"/>
        </authorList>
    </citation>
    <scope>IDENTIFICATION</scope>
</reference>
<name>A0A0R3S474_9BILA</name>
<evidence type="ECO:0000313" key="3">
    <source>
        <dbReference type="WBParaSite" id="EEL_0000958601-mRNA-1"/>
    </source>
</evidence>
<dbReference type="AlphaFoldDB" id="A0A0R3S474"/>
<keyword evidence="2" id="KW-1185">Reference proteome</keyword>